<dbReference type="PANTHER" id="PTHR43358">
    <property type="entry name" value="ALPHA/BETA-HYDROLASE"/>
    <property type="match status" value="1"/>
</dbReference>
<evidence type="ECO:0000259" key="1">
    <source>
        <dbReference type="Pfam" id="PF12146"/>
    </source>
</evidence>
<evidence type="ECO:0000313" key="3">
    <source>
        <dbReference type="Proteomes" id="UP000179807"/>
    </source>
</evidence>
<reference evidence="2" key="1">
    <citation type="submission" date="2016-10" db="EMBL/GenBank/DDBJ databases">
        <authorList>
            <person name="Benchimol M."/>
            <person name="Almeida L.G."/>
            <person name="Vasconcelos A.T."/>
            <person name="Perreira-Neves A."/>
            <person name="Rosa I.A."/>
            <person name="Tasca T."/>
            <person name="Bogo M.R."/>
            <person name="de Souza W."/>
        </authorList>
    </citation>
    <scope>NUCLEOTIDE SEQUENCE [LARGE SCALE GENOMIC DNA]</scope>
    <source>
        <strain evidence="2">K</strain>
    </source>
</reference>
<organism evidence="2 3">
    <name type="scientific">Tritrichomonas foetus</name>
    <dbReference type="NCBI Taxonomy" id="1144522"/>
    <lineage>
        <taxon>Eukaryota</taxon>
        <taxon>Metamonada</taxon>
        <taxon>Parabasalia</taxon>
        <taxon>Tritrichomonadida</taxon>
        <taxon>Tritrichomonadidae</taxon>
        <taxon>Tritrichomonas</taxon>
    </lineage>
</organism>
<proteinExistence type="predicted"/>
<dbReference type="InterPro" id="IPR022742">
    <property type="entry name" value="Hydrolase_4"/>
</dbReference>
<sequence>MVEEEVRNHSFLENAHRAIEVIIRPPRSNYDLNNVSHICFHMKLPPIPRVPVSFFNRRNQVIVGSFYACGTFNTEKVHRCIIYLHGNIGSQLEGRSIVPRYAPRGISFFCFDFSGSGKSGGDYVTLGYNEQKDTLDVIHFLSTEMEISEFILWGRSMGAATAILAASSLSHTNLIKGIISDSSYSSLNDLFEDIAKKASVFWLFRFFGVKWVKREVSKIANFDCDSVSIVEAAKYCEMPILIGHAIKDDFVPFEESIQILEAYSGPKRHIPLQGGHNDPRDEVGWFNECTKFISDVFQIPMKDLDFEITPETPEHYKTFMDLFKNL</sequence>
<dbReference type="Pfam" id="PF12146">
    <property type="entry name" value="Hydrolase_4"/>
    <property type="match status" value="1"/>
</dbReference>
<dbReference type="SUPFAM" id="SSF53474">
    <property type="entry name" value="alpha/beta-Hydrolases"/>
    <property type="match status" value="1"/>
</dbReference>
<protein>
    <submittedName>
        <fullName evidence="2">Clan SC, family S33, methylesterase-like serine peptidase</fullName>
    </submittedName>
</protein>
<feature type="domain" description="Serine aminopeptidase S33" evidence="1">
    <location>
        <begin position="77"/>
        <end position="196"/>
    </location>
</feature>
<gene>
    <name evidence="2" type="ORF">TRFO_40287</name>
</gene>
<dbReference type="AlphaFoldDB" id="A0A1J4J3X8"/>
<dbReference type="RefSeq" id="XP_068346586.1">
    <property type="nucleotide sequence ID" value="XM_068513116.1"/>
</dbReference>
<comment type="caution">
    <text evidence="2">The sequence shown here is derived from an EMBL/GenBank/DDBJ whole genome shotgun (WGS) entry which is preliminary data.</text>
</comment>
<dbReference type="Proteomes" id="UP000179807">
    <property type="component" value="Unassembled WGS sequence"/>
</dbReference>
<dbReference type="Gene3D" id="3.40.50.1820">
    <property type="entry name" value="alpha/beta hydrolase"/>
    <property type="match status" value="1"/>
</dbReference>
<dbReference type="GeneID" id="94847820"/>
<dbReference type="InterPro" id="IPR052920">
    <property type="entry name" value="DNA-binding_regulatory"/>
</dbReference>
<dbReference type="PANTHER" id="PTHR43358:SF4">
    <property type="entry name" value="ALPHA_BETA HYDROLASE FOLD-1 DOMAIN-CONTAINING PROTEIN"/>
    <property type="match status" value="1"/>
</dbReference>
<dbReference type="InterPro" id="IPR029058">
    <property type="entry name" value="AB_hydrolase_fold"/>
</dbReference>
<accession>A0A1J4J3X8</accession>
<evidence type="ECO:0000313" key="2">
    <source>
        <dbReference type="EMBL" id="OHS93449.1"/>
    </source>
</evidence>
<name>A0A1J4J3X8_9EUKA</name>
<dbReference type="OrthoDB" id="10249433at2759"/>
<dbReference type="EMBL" id="MLAK01001402">
    <property type="protein sequence ID" value="OHS93449.1"/>
    <property type="molecule type" value="Genomic_DNA"/>
</dbReference>
<keyword evidence="3" id="KW-1185">Reference proteome</keyword>
<dbReference type="VEuPathDB" id="TrichDB:TRFO_40287"/>